<comment type="caution">
    <text evidence="1">The sequence shown here is derived from an EMBL/GenBank/DDBJ whole genome shotgun (WGS) entry which is preliminary data.</text>
</comment>
<protein>
    <submittedName>
        <fullName evidence="1">Uncharacterized protein</fullName>
    </submittedName>
</protein>
<organism evidence="1 2">
    <name type="scientific">Candidatus Magnetoglobus multicellularis str. Araruama</name>
    <dbReference type="NCBI Taxonomy" id="890399"/>
    <lineage>
        <taxon>Bacteria</taxon>
        <taxon>Pseudomonadati</taxon>
        <taxon>Thermodesulfobacteriota</taxon>
        <taxon>Desulfobacteria</taxon>
        <taxon>Desulfobacterales</taxon>
        <taxon>Desulfobacteraceae</taxon>
        <taxon>Candidatus Magnetoglobus</taxon>
    </lineage>
</organism>
<dbReference type="AlphaFoldDB" id="A0A1V1P3E7"/>
<accession>A0A1V1P3E7</accession>
<sequence length="196" mass="22662">MAFTDYKSISQVQKEYNIKYEEDNFIKYANLRPSANFVEELEFNLENIDVFSSGASRCENVIYPVLREIYKNFVNRYTLWSHKSINIDSKLTGTPDYLISTKSELGKTVLGLPILVVVEAKQNNFVEGWGQCLAELVTVQKLNASEENFVYGVVTDGELWQFGRLQFNLFTKHKERITISDLNKLFAAIDYILMQK</sequence>
<dbReference type="EMBL" id="ATBP01000660">
    <property type="protein sequence ID" value="ETR69377.1"/>
    <property type="molecule type" value="Genomic_DNA"/>
</dbReference>
<name>A0A1V1P3E7_9BACT</name>
<dbReference type="Proteomes" id="UP000189670">
    <property type="component" value="Unassembled WGS sequence"/>
</dbReference>
<reference evidence="2" key="1">
    <citation type="submission" date="2012-11" db="EMBL/GenBank/DDBJ databases">
        <authorList>
            <person name="Lucero-Rivera Y.E."/>
            <person name="Tovar-Ramirez D."/>
        </authorList>
    </citation>
    <scope>NUCLEOTIDE SEQUENCE [LARGE SCALE GENOMIC DNA]</scope>
    <source>
        <strain evidence="2">Araruama</strain>
    </source>
</reference>
<evidence type="ECO:0000313" key="1">
    <source>
        <dbReference type="EMBL" id="ETR69377.1"/>
    </source>
</evidence>
<evidence type="ECO:0000313" key="2">
    <source>
        <dbReference type="Proteomes" id="UP000189670"/>
    </source>
</evidence>
<gene>
    <name evidence="1" type="ORF">OMM_03967</name>
</gene>
<proteinExistence type="predicted"/>